<keyword evidence="8 14" id="KW-0472">Membrane</keyword>
<comment type="cofactor">
    <cofactor evidence="12">
        <name>heme</name>
        <dbReference type="ChEBI" id="CHEBI:30413"/>
    </cofactor>
</comment>
<dbReference type="SUPFAM" id="SSF48264">
    <property type="entry name" value="Cytochrome P450"/>
    <property type="match status" value="1"/>
</dbReference>
<evidence type="ECO:0000256" key="4">
    <source>
        <dbReference type="ARBA" id="ARBA00022723"/>
    </source>
</evidence>
<dbReference type="GO" id="GO:0004497">
    <property type="term" value="F:monooxygenase activity"/>
    <property type="evidence" value="ECO:0007669"/>
    <property type="project" value="UniProtKB-KW"/>
</dbReference>
<keyword evidence="16" id="KW-1185">Reference proteome</keyword>
<gene>
    <name evidence="15" type="ORF">M6B38_230630</name>
</gene>
<proteinExistence type="inferred from homology"/>
<keyword evidence="3 14" id="KW-0812">Transmembrane</keyword>
<keyword evidence="12 13" id="KW-0349">Heme</keyword>
<dbReference type="PRINTS" id="PR00385">
    <property type="entry name" value="P450"/>
</dbReference>
<keyword evidence="4 12" id="KW-0479">Metal-binding</keyword>
<dbReference type="AlphaFoldDB" id="A0AAX6DRX9"/>
<dbReference type="CDD" id="cd11064">
    <property type="entry name" value="CYP86A"/>
    <property type="match status" value="1"/>
</dbReference>
<comment type="catalytic activity">
    <reaction evidence="10">
        <text>4'-O-methylnorbelladine + reduced [NADPH--hemoprotein reductase] + O2 = (10bS,4aR)-noroxomaritidine + oxidized [NADPH--hemoprotein reductase] + 2 H2O + H(+)</text>
        <dbReference type="Rhea" id="RHEA:51264"/>
        <dbReference type="Rhea" id="RHEA-COMP:11964"/>
        <dbReference type="Rhea" id="RHEA-COMP:11965"/>
        <dbReference type="ChEBI" id="CHEBI:15377"/>
        <dbReference type="ChEBI" id="CHEBI:15378"/>
        <dbReference type="ChEBI" id="CHEBI:15379"/>
        <dbReference type="ChEBI" id="CHEBI:57618"/>
        <dbReference type="ChEBI" id="CHEBI:58210"/>
        <dbReference type="ChEBI" id="CHEBI:133993"/>
        <dbReference type="ChEBI" id="CHEBI:133996"/>
        <dbReference type="EC" id="1.14.19.50"/>
    </reaction>
</comment>
<evidence type="ECO:0000256" key="8">
    <source>
        <dbReference type="ARBA" id="ARBA00023136"/>
    </source>
</evidence>
<feature type="transmembrane region" description="Helical" evidence="14">
    <location>
        <begin position="12"/>
        <end position="32"/>
    </location>
</feature>
<name>A0AAX6DRX9_IRIPA</name>
<dbReference type="EMBL" id="JANAVB010042218">
    <property type="protein sequence ID" value="KAJ6794562.1"/>
    <property type="molecule type" value="Genomic_DNA"/>
</dbReference>
<comment type="caution">
    <text evidence="15">The sequence shown here is derived from an EMBL/GenBank/DDBJ whole genome shotgun (WGS) entry which is preliminary data.</text>
</comment>
<dbReference type="PANTHER" id="PTHR24296">
    <property type="entry name" value="CYTOCHROME P450"/>
    <property type="match status" value="1"/>
</dbReference>
<dbReference type="PROSITE" id="PS00086">
    <property type="entry name" value="CYTOCHROME_P450"/>
    <property type="match status" value="1"/>
</dbReference>
<sequence>MASSLLLVLLHHSPPLELLLACCFFLFLFKYLHLKPNKSKRPTNWPIVGMFPTVLANLDNIHGYLTDLLRECGCTFYFRGPWFCGMNFLVTCDPANVIHVFNSNFANYPKGGEFSEIFDILGDGIFNADDESWRSQRRKAQILTGHSQFRSFVVTCSREKVEGGLIPLLGRLAERDAVVDLQDVFLRLTFDMTCSLVFGVDPGCLSIEFPTVPFARAMDHAMEALYVRHIVPTPCWKLMRWLNIGKEKKLAAAREVMDEFVAQSIARSRGHGGRSLLTSYVNNEEQEYDDKYIRDTTVNFMLAGRDTTGAGLAWFFWLLSKNPKAESKILEELGELLKKKEAHEQFFPVVFDTEEVAKLVYLHAALCEALRLYPPVPFEHKCPVREDVLPSGERAPPGRRIMFSTYSMGRMEGVWGEDCAEFRPERWISERGGLRHEPAYKFMSFNCGPRTCIGKDVAFSQMKAVAAAIVCNFRFEAVEGHVVKPKPSVILQMKDGWKVRIKKKNHYLQA</sequence>
<dbReference type="InterPro" id="IPR036396">
    <property type="entry name" value="Cyt_P450_sf"/>
</dbReference>
<evidence type="ECO:0000256" key="5">
    <source>
        <dbReference type="ARBA" id="ARBA00022989"/>
    </source>
</evidence>
<feature type="binding site" description="axial binding residue" evidence="12">
    <location>
        <position position="452"/>
    </location>
    <ligand>
        <name>heme</name>
        <dbReference type="ChEBI" id="CHEBI:30413"/>
    </ligand>
    <ligandPart>
        <name>Fe</name>
        <dbReference type="ChEBI" id="CHEBI:18248"/>
    </ligandPart>
</feature>
<evidence type="ECO:0000256" key="14">
    <source>
        <dbReference type="SAM" id="Phobius"/>
    </source>
</evidence>
<dbReference type="GO" id="GO:0016020">
    <property type="term" value="C:membrane"/>
    <property type="evidence" value="ECO:0007669"/>
    <property type="project" value="UniProtKB-SubCell"/>
</dbReference>
<evidence type="ECO:0000256" key="3">
    <source>
        <dbReference type="ARBA" id="ARBA00022692"/>
    </source>
</evidence>
<evidence type="ECO:0000313" key="15">
    <source>
        <dbReference type="EMBL" id="KAJ6794562.1"/>
    </source>
</evidence>
<comment type="similarity">
    <text evidence="2 13">Belongs to the cytochrome P450 family.</text>
</comment>
<comment type="subcellular location">
    <subcellularLocation>
        <location evidence="1">Membrane</location>
        <topology evidence="1">Single-pass membrane protein</topology>
    </subcellularLocation>
</comment>
<dbReference type="InterPro" id="IPR001128">
    <property type="entry name" value="Cyt_P450"/>
</dbReference>
<evidence type="ECO:0000256" key="7">
    <source>
        <dbReference type="ARBA" id="ARBA00023004"/>
    </source>
</evidence>
<organism evidence="15 16">
    <name type="scientific">Iris pallida</name>
    <name type="common">Sweet iris</name>
    <dbReference type="NCBI Taxonomy" id="29817"/>
    <lineage>
        <taxon>Eukaryota</taxon>
        <taxon>Viridiplantae</taxon>
        <taxon>Streptophyta</taxon>
        <taxon>Embryophyta</taxon>
        <taxon>Tracheophyta</taxon>
        <taxon>Spermatophyta</taxon>
        <taxon>Magnoliopsida</taxon>
        <taxon>Liliopsida</taxon>
        <taxon>Asparagales</taxon>
        <taxon>Iridaceae</taxon>
        <taxon>Iridoideae</taxon>
        <taxon>Irideae</taxon>
        <taxon>Iris</taxon>
    </lineage>
</organism>
<dbReference type="GO" id="GO:0006629">
    <property type="term" value="P:lipid metabolic process"/>
    <property type="evidence" value="ECO:0007669"/>
    <property type="project" value="UniProtKB-ARBA"/>
</dbReference>
<evidence type="ECO:0000256" key="6">
    <source>
        <dbReference type="ARBA" id="ARBA00023002"/>
    </source>
</evidence>
<keyword evidence="5 14" id="KW-1133">Transmembrane helix</keyword>
<evidence type="ECO:0000256" key="10">
    <source>
        <dbReference type="ARBA" id="ARBA00048529"/>
    </source>
</evidence>
<dbReference type="EC" id="1.14.19.50" evidence="9"/>
<evidence type="ECO:0000313" key="16">
    <source>
        <dbReference type="Proteomes" id="UP001140949"/>
    </source>
</evidence>
<evidence type="ECO:0000256" key="11">
    <source>
        <dbReference type="ARBA" id="ARBA00049170"/>
    </source>
</evidence>
<evidence type="ECO:0000256" key="13">
    <source>
        <dbReference type="RuleBase" id="RU000461"/>
    </source>
</evidence>
<protein>
    <recommendedName>
        <fullName evidence="9">noroxomaritidine synthase</fullName>
        <ecNumber evidence="9">1.14.19.50</ecNumber>
    </recommendedName>
</protein>
<dbReference type="InterPro" id="IPR002401">
    <property type="entry name" value="Cyt_P450_E_grp-I"/>
</dbReference>
<dbReference type="GO" id="GO:0016705">
    <property type="term" value="F:oxidoreductase activity, acting on paired donors, with incorporation or reduction of molecular oxygen"/>
    <property type="evidence" value="ECO:0007669"/>
    <property type="project" value="InterPro"/>
</dbReference>
<reference evidence="15" key="1">
    <citation type="journal article" date="2023" name="GigaByte">
        <title>Genome assembly of the bearded iris, Iris pallida Lam.</title>
        <authorList>
            <person name="Bruccoleri R.E."/>
            <person name="Oakeley E.J."/>
            <person name="Faust A.M.E."/>
            <person name="Altorfer M."/>
            <person name="Dessus-Babus S."/>
            <person name="Burckhardt D."/>
            <person name="Oertli M."/>
            <person name="Naumann U."/>
            <person name="Petersen F."/>
            <person name="Wong J."/>
        </authorList>
    </citation>
    <scope>NUCLEOTIDE SEQUENCE</scope>
    <source>
        <strain evidence="15">GSM-AAB239-AS_SAM_17_03QT</strain>
    </source>
</reference>
<keyword evidence="6 13" id="KW-0560">Oxidoreductase</keyword>
<accession>A0AAX6DRX9</accession>
<evidence type="ECO:0000256" key="9">
    <source>
        <dbReference type="ARBA" id="ARBA00039071"/>
    </source>
</evidence>
<reference evidence="15" key="2">
    <citation type="submission" date="2023-04" db="EMBL/GenBank/DDBJ databases">
        <authorList>
            <person name="Bruccoleri R.E."/>
            <person name="Oakeley E.J."/>
            <person name="Faust A.-M."/>
            <person name="Dessus-Babus S."/>
            <person name="Altorfer M."/>
            <person name="Burckhardt D."/>
            <person name="Oertli M."/>
            <person name="Naumann U."/>
            <person name="Petersen F."/>
            <person name="Wong J."/>
        </authorList>
    </citation>
    <scope>NUCLEOTIDE SEQUENCE</scope>
    <source>
        <strain evidence="15">GSM-AAB239-AS_SAM_17_03QT</strain>
        <tissue evidence="15">Leaf</tissue>
    </source>
</reference>
<evidence type="ECO:0000256" key="1">
    <source>
        <dbReference type="ARBA" id="ARBA00004167"/>
    </source>
</evidence>
<evidence type="ECO:0000256" key="12">
    <source>
        <dbReference type="PIRSR" id="PIRSR602401-1"/>
    </source>
</evidence>
<dbReference type="PRINTS" id="PR00463">
    <property type="entry name" value="EP450I"/>
</dbReference>
<keyword evidence="13" id="KW-0503">Monooxygenase</keyword>
<dbReference type="GO" id="GO:0005506">
    <property type="term" value="F:iron ion binding"/>
    <property type="evidence" value="ECO:0007669"/>
    <property type="project" value="InterPro"/>
</dbReference>
<comment type="catalytic activity">
    <reaction evidence="11">
        <text>4'-O-methylnorbelladine + reduced [NADPH--hemoprotein reductase] + O2 = (10bR,4aS)-noroxomaritidine + oxidized [NADPH--hemoprotein reductase] + 2 H2O + H(+)</text>
        <dbReference type="Rhea" id="RHEA:51260"/>
        <dbReference type="Rhea" id="RHEA-COMP:11964"/>
        <dbReference type="Rhea" id="RHEA-COMP:11965"/>
        <dbReference type="ChEBI" id="CHEBI:15377"/>
        <dbReference type="ChEBI" id="CHEBI:15378"/>
        <dbReference type="ChEBI" id="CHEBI:15379"/>
        <dbReference type="ChEBI" id="CHEBI:57618"/>
        <dbReference type="ChEBI" id="CHEBI:58210"/>
        <dbReference type="ChEBI" id="CHEBI:133993"/>
        <dbReference type="ChEBI" id="CHEBI:133995"/>
        <dbReference type="EC" id="1.14.19.50"/>
    </reaction>
</comment>
<dbReference type="Gene3D" id="1.10.630.10">
    <property type="entry name" value="Cytochrome P450"/>
    <property type="match status" value="1"/>
</dbReference>
<evidence type="ECO:0000256" key="2">
    <source>
        <dbReference type="ARBA" id="ARBA00010617"/>
    </source>
</evidence>
<dbReference type="Pfam" id="PF00067">
    <property type="entry name" value="p450"/>
    <property type="match status" value="1"/>
</dbReference>
<dbReference type="Proteomes" id="UP001140949">
    <property type="component" value="Unassembled WGS sequence"/>
</dbReference>
<dbReference type="InterPro" id="IPR017972">
    <property type="entry name" value="Cyt_P450_CS"/>
</dbReference>
<keyword evidence="7 12" id="KW-0408">Iron</keyword>
<dbReference type="GO" id="GO:0020037">
    <property type="term" value="F:heme binding"/>
    <property type="evidence" value="ECO:0007669"/>
    <property type="project" value="InterPro"/>
</dbReference>